<dbReference type="EMBL" id="JAACJJ010000058">
    <property type="protein sequence ID" value="KAF5309905.1"/>
    <property type="molecule type" value="Genomic_DNA"/>
</dbReference>
<protein>
    <recommendedName>
        <fullName evidence="2">SMP-30/Gluconolactonase/LRE-like region domain-containing protein</fullName>
    </recommendedName>
</protein>
<reference evidence="3 4" key="1">
    <citation type="journal article" date="2020" name="ISME J.">
        <title>Uncovering the hidden diversity of litter-decomposition mechanisms in mushroom-forming fungi.</title>
        <authorList>
            <person name="Floudas D."/>
            <person name="Bentzer J."/>
            <person name="Ahren D."/>
            <person name="Johansson T."/>
            <person name="Persson P."/>
            <person name="Tunlid A."/>
        </authorList>
    </citation>
    <scope>NUCLEOTIDE SEQUENCE [LARGE SCALE GENOMIC DNA]</scope>
    <source>
        <strain evidence="3 4">CBS 101986</strain>
    </source>
</reference>
<dbReference type="Gene3D" id="2.120.10.30">
    <property type="entry name" value="TolB, C-terminal domain"/>
    <property type="match status" value="1"/>
</dbReference>
<dbReference type="Proteomes" id="UP000567179">
    <property type="component" value="Unassembled WGS sequence"/>
</dbReference>
<sequence length="420" mass="44929">MVTNLVLFSSTVLFWNCFVCTARSTVPPSISRLPPQSVFVDPLSFAVLGPNGTFHNDTFSPTTGFFFNFNPTGTKPPFFQIFDKAFLDILGLNPTFNEIASNATFGFAQEAPIYFAETDEMFFANSNGPPGVLTNADINHNNGVGKISLKAVEAALAKLGPNQVGAAVNVPVSELNLPDTVQMTNGGTGPFNGNLVLATSGRGPLPSSVVLVNPRPPFNATVLLDNFFGRQFNSLDDVKIHPKSGGIFITDPGYGFLLKFRFAPMIPNQVYRFDPATGNVRVVATDFVRPNGVAFTPDGTIAYVSDTGALHITADPTLPATIYAYDVHPTTEVFLNRRVFAYTDSGIPDGIQVDANGNVYAGCGDGTNVWSPDGILLGKFFIGQTSANMAFAGDGRLVIVARTKMFLAKIAAKEGKVIFP</sequence>
<dbReference type="InterPro" id="IPR013658">
    <property type="entry name" value="SGL"/>
</dbReference>
<evidence type="ECO:0000259" key="2">
    <source>
        <dbReference type="Pfam" id="PF08450"/>
    </source>
</evidence>
<accession>A0A8H5ARV7</accession>
<evidence type="ECO:0000313" key="3">
    <source>
        <dbReference type="EMBL" id="KAF5309905.1"/>
    </source>
</evidence>
<evidence type="ECO:0000256" key="1">
    <source>
        <dbReference type="SAM" id="SignalP"/>
    </source>
</evidence>
<name>A0A8H5ARV7_9AGAR</name>
<proteinExistence type="predicted"/>
<dbReference type="OrthoDB" id="423498at2759"/>
<dbReference type="PANTHER" id="PTHR47064">
    <property type="entry name" value="PUTATIVE (AFU_ORTHOLOGUE AFUA_1G08990)-RELATED"/>
    <property type="match status" value="1"/>
</dbReference>
<keyword evidence="1" id="KW-0732">Signal</keyword>
<dbReference type="InterPro" id="IPR011042">
    <property type="entry name" value="6-blade_b-propeller_TolB-like"/>
</dbReference>
<feature type="chain" id="PRO_5034378041" description="SMP-30/Gluconolactonase/LRE-like region domain-containing protein" evidence="1">
    <location>
        <begin position="23"/>
        <end position="420"/>
    </location>
</feature>
<gene>
    <name evidence="3" type="ORF">D9619_010389</name>
</gene>
<dbReference type="PANTHER" id="PTHR47064:SF2">
    <property type="entry name" value="SMP-30_GLUCONOLACTONASE_LRE-LIKE REGION DOMAIN-CONTAINING PROTEIN-RELATED"/>
    <property type="match status" value="1"/>
</dbReference>
<feature type="signal peptide" evidence="1">
    <location>
        <begin position="1"/>
        <end position="22"/>
    </location>
</feature>
<dbReference type="SUPFAM" id="SSF63829">
    <property type="entry name" value="Calcium-dependent phosphotriesterase"/>
    <property type="match status" value="1"/>
</dbReference>
<comment type="caution">
    <text evidence="3">The sequence shown here is derived from an EMBL/GenBank/DDBJ whole genome shotgun (WGS) entry which is preliminary data.</text>
</comment>
<feature type="domain" description="SMP-30/Gluconolactonase/LRE-like region" evidence="2">
    <location>
        <begin position="219"/>
        <end position="395"/>
    </location>
</feature>
<organism evidence="3 4">
    <name type="scientific">Psilocybe cf. subviscida</name>
    <dbReference type="NCBI Taxonomy" id="2480587"/>
    <lineage>
        <taxon>Eukaryota</taxon>
        <taxon>Fungi</taxon>
        <taxon>Dikarya</taxon>
        <taxon>Basidiomycota</taxon>
        <taxon>Agaricomycotina</taxon>
        <taxon>Agaricomycetes</taxon>
        <taxon>Agaricomycetidae</taxon>
        <taxon>Agaricales</taxon>
        <taxon>Agaricineae</taxon>
        <taxon>Strophariaceae</taxon>
        <taxon>Psilocybe</taxon>
    </lineage>
</organism>
<evidence type="ECO:0000313" key="4">
    <source>
        <dbReference type="Proteomes" id="UP000567179"/>
    </source>
</evidence>
<dbReference type="AlphaFoldDB" id="A0A8H5ARV7"/>
<dbReference type="Pfam" id="PF08450">
    <property type="entry name" value="SGL"/>
    <property type="match status" value="1"/>
</dbReference>
<keyword evidence="4" id="KW-1185">Reference proteome</keyword>
<dbReference type="InterPro" id="IPR052988">
    <property type="entry name" value="Oryzine_lactonohydrolase"/>
</dbReference>